<feature type="compositionally biased region" description="Polar residues" evidence="1">
    <location>
        <begin position="540"/>
        <end position="554"/>
    </location>
</feature>
<feature type="region of interest" description="Disordered" evidence="1">
    <location>
        <begin position="519"/>
        <end position="556"/>
    </location>
</feature>
<feature type="compositionally biased region" description="Polar residues" evidence="1">
    <location>
        <begin position="305"/>
        <end position="315"/>
    </location>
</feature>
<protein>
    <recommendedName>
        <fullName evidence="4">HSF-type DNA-binding domain-containing protein</fullName>
    </recommendedName>
</protein>
<feature type="region of interest" description="Disordered" evidence="1">
    <location>
        <begin position="145"/>
        <end position="275"/>
    </location>
</feature>
<accession>A0AAV5KYP9</accession>
<gene>
    <name evidence="2" type="ORF">SLEP1_g38858</name>
</gene>
<dbReference type="Proteomes" id="UP001054252">
    <property type="component" value="Unassembled WGS sequence"/>
</dbReference>
<reference evidence="2 3" key="1">
    <citation type="journal article" date="2021" name="Commun. Biol.">
        <title>The genome of Shorea leprosula (Dipterocarpaceae) highlights the ecological relevance of drought in aseasonal tropical rainforests.</title>
        <authorList>
            <person name="Ng K.K.S."/>
            <person name="Kobayashi M.J."/>
            <person name="Fawcett J.A."/>
            <person name="Hatakeyama M."/>
            <person name="Paape T."/>
            <person name="Ng C.H."/>
            <person name="Ang C.C."/>
            <person name="Tnah L.H."/>
            <person name="Lee C.T."/>
            <person name="Nishiyama T."/>
            <person name="Sese J."/>
            <person name="O'Brien M.J."/>
            <person name="Copetti D."/>
            <person name="Mohd Noor M.I."/>
            <person name="Ong R.C."/>
            <person name="Putra M."/>
            <person name="Sireger I.Z."/>
            <person name="Indrioko S."/>
            <person name="Kosugi Y."/>
            <person name="Izuno A."/>
            <person name="Isagi Y."/>
            <person name="Lee S.L."/>
            <person name="Shimizu K.K."/>
        </authorList>
    </citation>
    <scope>NUCLEOTIDE SEQUENCE [LARGE SCALE GENOMIC DNA]</scope>
    <source>
        <strain evidence="2">214</strain>
    </source>
</reference>
<feature type="region of interest" description="Disordered" evidence="1">
    <location>
        <begin position="69"/>
        <end position="128"/>
    </location>
</feature>
<sequence>MVVIITELDEDNKTSVYIPKVSEQPTRVVENYWQWQQTPSPQQWGLSPLSADLQQPHPSWTSVTVAGYERQSDQASSGHQWYPGESSHVPRSDEYHRSQQNQGRSGPMPNQQWHYSHPRNGSVPSTSYGAFAEEPQYRQRHNFFQRPQQNVASSSSTSARDTMFGNNEPQQQPFSEFFQGPQRGVNPTTSATARDTMLGNDQDHLGFGHGNMNGTFRPNTTTANTPAGPSSSGPSTSNLPESSRSRPRTSEMPAPGPSTSNMPSHTTVPSTSGNKELLDDLLTSELKPIVKQVIAKLMGKNKQVLNPTPITTVTPEDQGHHALSPDQQEGEKETDKTQKKQRTKAELVGIEHISFTDLPDPIMRSINEFVSNWNGTYQYTLSDRLSGWRVERKQRVTSRYDSYYRHELSGGFFRSVLEIARFILREEYPNRRQSSAREQNVHINQELQVNNGDNDRANLNLDLNTIPCEVEMEDSQINVAKPEPEHNALEQHREMENSTPQLSPSLQQPRGVLKRKFRNADGEAGGNDNNAQEEFKRQKQNSLEETPNDLSSEGTIEDLGFCSSNGVDNSVSLPITDAPAAIVNDDADQPPQETELDSLVSTVARENNSIPRFLTSPLLDNNLAPTQQESDLQVPPKNDHPALPLPTMEVDSAVGAPVGENNSVPLPDPEAPAPISTSAPDLPASSAADAALNSFMQQLPALEVQLPSGVDDMDFAYGADWAFHESSELINHVDTWDSMEDLQNITNMDYGKEPDDSLP</sequence>
<feature type="region of interest" description="Disordered" evidence="1">
    <location>
        <begin position="491"/>
        <end position="510"/>
    </location>
</feature>
<feature type="compositionally biased region" description="Polar residues" evidence="1">
    <location>
        <begin position="98"/>
        <end position="114"/>
    </location>
</feature>
<comment type="caution">
    <text evidence="2">The sequence shown here is derived from an EMBL/GenBank/DDBJ whole genome shotgun (WGS) entry which is preliminary data.</text>
</comment>
<keyword evidence="3" id="KW-1185">Reference proteome</keyword>
<feature type="compositionally biased region" description="Polar residues" evidence="1">
    <location>
        <begin position="145"/>
        <end position="168"/>
    </location>
</feature>
<feature type="compositionally biased region" description="Basic and acidic residues" evidence="1">
    <location>
        <begin position="88"/>
        <end position="97"/>
    </location>
</feature>
<evidence type="ECO:0000313" key="3">
    <source>
        <dbReference type="Proteomes" id="UP001054252"/>
    </source>
</evidence>
<evidence type="ECO:0000313" key="2">
    <source>
        <dbReference type="EMBL" id="GKV29988.1"/>
    </source>
</evidence>
<evidence type="ECO:0008006" key="4">
    <source>
        <dbReference type="Google" id="ProtNLM"/>
    </source>
</evidence>
<dbReference type="AlphaFoldDB" id="A0AAV5KYP9"/>
<organism evidence="2 3">
    <name type="scientific">Rubroshorea leprosula</name>
    <dbReference type="NCBI Taxonomy" id="152421"/>
    <lineage>
        <taxon>Eukaryota</taxon>
        <taxon>Viridiplantae</taxon>
        <taxon>Streptophyta</taxon>
        <taxon>Embryophyta</taxon>
        <taxon>Tracheophyta</taxon>
        <taxon>Spermatophyta</taxon>
        <taxon>Magnoliopsida</taxon>
        <taxon>eudicotyledons</taxon>
        <taxon>Gunneridae</taxon>
        <taxon>Pentapetalae</taxon>
        <taxon>rosids</taxon>
        <taxon>malvids</taxon>
        <taxon>Malvales</taxon>
        <taxon>Dipterocarpaceae</taxon>
        <taxon>Rubroshorea</taxon>
    </lineage>
</organism>
<name>A0AAV5KYP9_9ROSI</name>
<feature type="compositionally biased region" description="Polar residues" evidence="1">
    <location>
        <begin position="497"/>
        <end position="508"/>
    </location>
</feature>
<dbReference type="EMBL" id="BPVZ01000085">
    <property type="protein sequence ID" value="GKV29988.1"/>
    <property type="molecule type" value="Genomic_DNA"/>
</dbReference>
<evidence type="ECO:0000256" key="1">
    <source>
        <dbReference type="SAM" id="MobiDB-lite"/>
    </source>
</evidence>
<feature type="compositionally biased region" description="Polar residues" evidence="1">
    <location>
        <begin position="257"/>
        <end position="274"/>
    </location>
</feature>
<feature type="compositionally biased region" description="Basic and acidic residues" evidence="1">
    <location>
        <begin position="329"/>
        <end position="338"/>
    </location>
</feature>
<feature type="region of interest" description="Disordered" evidence="1">
    <location>
        <begin position="616"/>
        <end position="684"/>
    </location>
</feature>
<feature type="compositionally biased region" description="Low complexity" evidence="1">
    <location>
        <begin position="169"/>
        <end position="182"/>
    </location>
</feature>
<feature type="compositionally biased region" description="Low complexity" evidence="1">
    <location>
        <begin position="218"/>
        <end position="242"/>
    </location>
</feature>
<proteinExistence type="predicted"/>
<feature type="region of interest" description="Disordered" evidence="1">
    <location>
        <begin position="305"/>
        <end position="342"/>
    </location>
</feature>